<evidence type="ECO:0000313" key="1">
    <source>
        <dbReference type="EMBL" id="TGY98158.1"/>
    </source>
</evidence>
<evidence type="ECO:0000313" key="2">
    <source>
        <dbReference type="Proteomes" id="UP000304953"/>
    </source>
</evidence>
<dbReference type="EMBL" id="SRYA01000002">
    <property type="protein sequence ID" value="TGY98158.1"/>
    <property type="molecule type" value="Genomic_DNA"/>
</dbReference>
<proteinExistence type="predicted"/>
<name>A0AC61S2C4_9FIRM</name>
<keyword evidence="2" id="KW-1185">Reference proteome</keyword>
<dbReference type="Proteomes" id="UP000304953">
    <property type="component" value="Unassembled WGS sequence"/>
</dbReference>
<sequence length="221" mass="26551">MKRNYQKELDKMIEHLGNQDQAPRLLLHSCCAPCSSYVLEYLSRYFQITVLYYNPNIYPEEEYFKRVEEQKHFIHQFWQNVSGAADQKSYFKIEFLEGKYETDRFYQMVQGMEQLPEGGDRCFRCYELRLREAAKYARELGMDYFTTTLSISPLKNAEKLNEIGEMLAEEYGVSYLVSDFKKRDGYKRSAELSREYNMYRQDYCGCVFSMEERQKNKENKE</sequence>
<protein>
    <submittedName>
        <fullName evidence="1">Epoxyqueuosine reductase QueH</fullName>
    </submittedName>
</protein>
<organism evidence="1 2">
    <name type="scientific">Petralouisia muris</name>
    <dbReference type="NCBI Taxonomy" id="3032872"/>
    <lineage>
        <taxon>Bacteria</taxon>
        <taxon>Bacillati</taxon>
        <taxon>Bacillota</taxon>
        <taxon>Clostridia</taxon>
        <taxon>Lachnospirales</taxon>
        <taxon>Lachnospiraceae</taxon>
        <taxon>Petralouisia</taxon>
    </lineage>
</organism>
<reference evidence="1" key="1">
    <citation type="submission" date="2019-04" db="EMBL/GenBank/DDBJ databases">
        <title>Microbes associate with the intestines of laboratory mice.</title>
        <authorList>
            <person name="Navarre W."/>
            <person name="Wong E."/>
            <person name="Huang K."/>
            <person name="Tropini C."/>
            <person name="Ng K."/>
            <person name="Yu B."/>
        </authorList>
    </citation>
    <scope>NUCLEOTIDE SEQUENCE</scope>
    <source>
        <strain evidence="1">NM01_1-7b</strain>
    </source>
</reference>
<accession>A0AC61S2C4</accession>
<comment type="caution">
    <text evidence="1">The sequence shown here is derived from an EMBL/GenBank/DDBJ whole genome shotgun (WGS) entry which is preliminary data.</text>
</comment>
<gene>
    <name evidence="1" type="ORF">E5329_01780</name>
</gene>